<dbReference type="EMBL" id="JAOTOJ010000002">
    <property type="protein sequence ID" value="KAK9407333.1"/>
    <property type="molecule type" value="Genomic_DNA"/>
</dbReference>
<comment type="caution">
    <text evidence="9">The sequence shown here is derived from an EMBL/GenBank/DDBJ whole genome shotgun (WGS) entry which is preliminary data.</text>
</comment>
<proteinExistence type="inferred from homology"/>
<feature type="transmembrane region" description="Helical" evidence="8">
    <location>
        <begin position="293"/>
        <end position="315"/>
    </location>
</feature>
<comment type="function">
    <text evidence="1">Sequence-specific transcription factor which is part of a developmental regulatory system that provides cells with specific positional identities on the anterior-posterior axis.</text>
</comment>
<evidence type="ECO:0000256" key="3">
    <source>
        <dbReference type="ARBA" id="ARBA00006317"/>
    </source>
</evidence>
<evidence type="ECO:0000256" key="1">
    <source>
        <dbReference type="ARBA" id="ARBA00003263"/>
    </source>
</evidence>
<evidence type="ECO:0000256" key="5">
    <source>
        <dbReference type="ARBA" id="ARBA00023015"/>
    </source>
</evidence>
<evidence type="ECO:0000256" key="7">
    <source>
        <dbReference type="SAM" id="MobiDB-lite"/>
    </source>
</evidence>
<comment type="similarity">
    <text evidence="3">Belongs to the Abd-B homeobox family.</text>
</comment>
<gene>
    <name evidence="9" type="ORF">NXF25_006107</name>
</gene>
<keyword evidence="5" id="KW-0805">Transcription regulation</keyword>
<keyword evidence="9" id="KW-0371">Homeobox</keyword>
<feature type="compositionally biased region" description="Polar residues" evidence="7">
    <location>
        <begin position="372"/>
        <end position="382"/>
    </location>
</feature>
<keyword evidence="6" id="KW-0804">Transcription</keyword>
<feature type="region of interest" description="Disordered" evidence="7">
    <location>
        <begin position="345"/>
        <end position="382"/>
    </location>
</feature>
<feature type="compositionally biased region" description="Pro residues" evidence="7">
    <location>
        <begin position="209"/>
        <end position="225"/>
    </location>
</feature>
<dbReference type="InterPro" id="IPR046333">
    <property type="entry name" value="HXA10/ABDB-like"/>
</dbReference>
<keyword evidence="8" id="KW-0812">Transmembrane</keyword>
<keyword evidence="8" id="KW-0472">Membrane</keyword>
<evidence type="ECO:0000256" key="8">
    <source>
        <dbReference type="SAM" id="Phobius"/>
    </source>
</evidence>
<dbReference type="AlphaFoldDB" id="A0AAW1BZ07"/>
<feature type="compositionally biased region" description="Polar residues" evidence="7">
    <location>
        <begin position="267"/>
        <end position="283"/>
    </location>
</feature>
<feature type="region of interest" description="Disordered" evidence="7">
    <location>
        <begin position="159"/>
        <end position="286"/>
    </location>
</feature>
<organism evidence="9 10">
    <name type="scientific">Crotalus adamanteus</name>
    <name type="common">Eastern diamondback rattlesnake</name>
    <dbReference type="NCBI Taxonomy" id="8729"/>
    <lineage>
        <taxon>Eukaryota</taxon>
        <taxon>Metazoa</taxon>
        <taxon>Chordata</taxon>
        <taxon>Craniata</taxon>
        <taxon>Vertebrata</taxon>
        <taxon>Euteleostomi</taxon>
        <taxon>Lepidosauria</taxon>
        <taxon>Squamata</taxon>
        <taxon>Bifurcata</taxon>
        <taxon>Unidentata</taxon>
        <taxon>Episquamata</taxon>
        <taxon>Toxicofera</taxon>
        <taxon>Serpentes</taxon>
        <taxon>Colubroidea</taxon>
        <taxon>Viperidae</taxon>
        <taxon>Crotalinae</taxon>
        <taxon>Crotalus</taxon>
    </lineage>
</organism>
<dbReference type="PANTHER" id="PTHR45874:SF2">
    <property type="entry name" value="HOMEOBOX PROTEIN HOX-C10"/>
    <property type="match status" value="1"/>
</dbReference>
<dbReference type="PANTHER" id="PTHR45874">
    <property type="entry name" value="HOMEOBOX PROTEIN ABDOMINAL-B"/>
    <property type="match status" value="1"/>
</dbReference>
<dbReference type="GO" id="GO:0005634">
    <property type="term" value="C:nucleus"/>
    <property type="evidence" value="ECO:0007669"/>
    <property type="project" value="UniProtKB-SubCell"/>
</dbReference>
<keyword evidence="4" id="KW-0217">Developmental protein</keyword>
<evidence type="ECO:0000256" key="2">
    <source>
        <dbReference type="ARBA" id="ARBA00004123"/>
    </source>
</evidence>
<evidence type="ECO:0000313" key="10">
    <source>
        <dbReference type="Proteomes" id="UP001474421"/>
    </source>
</evidence>
<keyword evidence="9" id="KW-0238">DNA-binding</keyword>
<protein>
    <submittedName>
        <fullName evidence="9">Homeobox protein Hox-C10</fullName>
    </submittedName>
</protein>
<feature type="compositionally biased region" description="Basic and acidic residues" evidence="7">
    <location>
        <begin position="361"/>
        <end position="371"/>
    </location>
</feature>
<keyword evidence="10" id="KW-1185">Reference proteome</keyword>
<keyword evidence="8" id="KW-1133">Transmembrane helix</keyword>
<name>A0AAW1BZ07_CROAD</name>
<sequence length="431" mass="44953">MSCPNNVTPNSFLMDSLAGTCRGENYSSNQEMYMQSASDFSCGMMRNCGIIPALSKRDEVNHAGGLSLNTYPPYLSQLDAWCDPKNAYRIEQPVARQLPSCSFPASVKEENACCMYNAEKRAKSASEVTLYPGQMPEACLADQEVPLPSYYRASPGYSSLEKAPSGGSPGAFEAGFEPRAGLGQPGERREQTPGPPPPPPSAASAAQQPQPPPERPPPPPPPPPASLAQPGATGGFPESAKPGSNLRNSPAGDVKTEKGLAVAKLSPSESEQSGQKCAESSSDNSDHEAKGKVVALVIAVAVVVVVIVVTVIRAYGLRRGAPASLGLRSNSTNFSLLDPGRRSAPLSLSLGSAQPGPPPKSKPERKGHDDSPTNNDTSNSEPLNVRLKEGAAVWLSHPGQKWTPLPGVAVVSVGAAAGADGEGAGDVVWLR</sequence>
<dbReference type="GO" id="GO:0000978">
    <property type="term" value="F:RNA polymerase II cis-regulatory region sequence-specific DNA binding"/>
    <property type="evidence" value="ECO:0007669"/>
    <property type="project" value="TreeGrafter"/>
</dbReference>
<dbReference type="GO" id="GO:0000981">
    <property type="term" value="F:DNA-binding transcription factor activity, RNA polymerase II-specific"/>
    <property type="evidence" value="ECO:0007669"/>
    <property type="project" value="TreeGrafter"/>
</dbReference>
<accession>A0AAW1BZ07</accession>
<evidence type="ECO:0000256" key="6">
    <source>
        <dbReference type="ARBA" id="ARBA00023163"/>
    </source>
</evidence>
<comment type="subcellular location">
    <subcellularLocation>
        <location evidence="2">Nucleus</location>
    </subcellularLocation>
</comment>
<reference evidence="9 10" key="1">
    <citation type="journal article" date="2024" name="Proc. Natl. Acad. Sci. U.S.A.">
        <title>The genetic regulatory architecture and epigenomic basis for age-related changes in rattlesnake venom.</title>
        <authorList>
            <person name="Hogan M.P."/>
            <person name="Holding M.L."/>
            <person name="Nystrom G.S."/>
            <person name="Colston T.J."/>
            <person name="Bartlett D.A."/>
            <person name="Mason A.J."/>
            <person name="Ellsworth S.A."/>
            <person name="Rautsaw R.M."/>
            <person name="Lawrence K.C."/>
            <person name="Strickland J.L."/>
            <person name="He B."/>
            <person name="Fraser P."/>
            <person name="Margres M.J."/>
            <person name="Gilbert D.M."/>
            <person name="Gibbs H.L."/>
            <person name="Parkinson C.L."/>
            <person name="Rokyta D.R."/>
        </authorList>
    </citation>
    <scope>NUCLEOTIDE SEQUENCE [LARGE SCALE GENOMIC DNA]</scope>
    <source>
        <strain evidence="9">DRR0105</strain>
    </source>
</reference>
<evidence type="ECO:0000313" key="9">
    <source>
        <dbReference type="EMBL" id="KAK9407333.1"/>
    </source>
</evidence>
<evidence type="ECO:0000256" key="4">
    <source>
        <dbReference type="ARBA" id="ARBA00022473"/>
    </source>
</evidence>
<dbReference type="Proteomes" id="UP001474421">
    <property type="component" value="Unassembled WGS sequence"/>
</dbReference>